<dbReference type="PANTHER" id="PTHR32057:SF14">
    <property type="entry name" value="PROTEIN ADENYLYLTRANSFERASE SELO, MITOCHONDRIAL"/>
    <property type="match status" value="1"/>
</dbReference>
<dbReference type="eggNOG" id="COG0397">
    <property type="taxonomic scope" value="Bacteria"/>
</dbReference>
<keyword evidence="2 8" id="KW-0808">Transferase</keyword>
<keyword evidence="4 8" id="KW-0479">Metal-binding</keyword>
<keyword evidence="3 8" id="KW-0548">Nucleotidyltransferase</keyword>
<dbReference type="EC" id="2.7.7.108" evidence="8"/>
<feature type="binding site" evidence="8">
    <location>
        <position position="139"/>
    </location>
    <ligand>
        <name>ATP</name>
        <dbReference type="ChEBI" id="CHEBI:30616"/>
    </ligand>
</feature>
<dbReference type="Proteomes" id="UP000002943">
    <property type="component" value="Unassembled WGS sequence"/>
</dbReference>
<evidence type="ECO:0000256" key="1">
    <source>
        <dbReference type="ARBA" id="ARBA00009747"/>
    </source>
</evidence>
<dbReference type="GO" id="GO:0000287">
    <property type="term" value="F:magnesium ion binding"/>
    <property type="evidence" value="ECO:0007669"/>
    <property type="project" value="UniProtKB-UniRule"/>
</dbReference>
<keyword evidence="7 8" id="KW-0460">Magnesium</keyword>
<comment type="function">
    <text evidence="8">Nucleotidyltransferase involved in the post-translational modification of proteins. It can catalyze the addition of adenosine monophosphate (AMP) or uridine monophosphate (UMP) to a protein, resulting in modifications known as AMPylation and UMPylation.</text>
</comment>
<feature type="active site" description="Proton acceptor" evidence="8">
    <location>
        <position position="323"/>
    </location>
</feature>
<dbReference type="HAMAP" id="MF_00692">
    <property type="entry name" value="SelO"/>
    <property type="match status" value="1"/>
</dbReference>
<dbReference type="STRING" id="796620.VIBC2010_15874"/>
<dbReference type="PANTHER" id="PTHR32057">
    <property type="entry name" value="PROTEIN ADENYLYLTRANSFERASE SELO, MITOCHONDRIAL"/>
    <property type="match status" value="1"/>
</dbReference>
<dbReference type="GO" id="GO:0005524">
    <property type="term" value="F:ATP binding"/>
    <property type="evidence" value="ECO:0007669"/>
    <property type="project" value="UniProtKB-UniRule"/>
</dbReference>
<dbReference type="GO" id="GO:0070733">
    <property type="term" value="F:AMPylase activity"/>
    <property type="evidence" value="ECO:0007669"/>
    <property type="project" value="UniProtKB-EC"/>
</dbReference>
<evidence type="ECO:0000256" key="3">
    <source>
        <dbReference type="ARBA" id="ARBA00022695"/>
    </source>
</evidence>
<proteinExistence type="inferred from homology"/>
<evidence type="ECO:0000313" key="10">
    <source>
        <dbReference type="Proteomes" id="UP000002943"/>
    </source>
</evidence>
<keyword evidence="10" id="KW-1185">Reference proteome</keyword>
<comment type="cofactor">
    <cofactor evidence="8">
        <name>Mg(2+)</name>
        <dbReference type="ChEBI" id="CHEBI:18420"/>
    </cofactor>
    <cofactor evidence="8">
        <name>Mn(2+)</name>
        <dbReference type="ChEBI" id="CHEBI:29035"/>
    </cofactor>
</comment>
<dbReference type="GO" id="GO:0030145">
    <property type="term" value="F:manganese ion binding"/>
    <property type="evidence" value="ECO:0007669"/>
    <property type="project" value="UniProtKB-UniRule"/>
</dbReference>
<feature type="binding site" evidence="8">
    <location>
        <position position="236"/>
    </location>
    <ligand>
        <name>ATP</name>
        <dbReference type="ChEBI" id="CHEBI:30616"/>
    </ligand>
</feature>
<evidence type="ECO:0000256" key="7">
    <source>
        <dbReference type="ARBA" id="ARBA00022842"/>
    </source>
</evidence>
<reference evidence="9 10" key="1">
    <citation type="journal article" date="2012" name="Int. J. Syst. Evol. Microbiol.">
        <title>Vibrio caribbeanicus sp. nov., isolated from the marine sponge Scleritoderma cyanea.</title>
        <authorList>
            <person name="Hoffmann M."/>
            <person name="Monday S.R."/>
            <person name="Allard M.W."/>
            <person name="Strain E.A."/>
            <person name="Whittaker P."/>
            <person name="Naum M."/>
            <person name="McCarthy P.J."/>
            <person name="Lopez J.V."/>
            <person name="Fischer M."/>
            <person name="Brown E.W."/>
        </authorList>
    </citation>
    <scope>NUCLEOTIDE SEQUENCE [LARGE SCALE GENOMIC DNA]</scope>
    <source>
        <strain evidence="9 10">ATCC BAA-2122</strain>
    </source>
</reference>
<feature type="binding site" evidence="8">
    <location>
        <position position="171"/>
    </location>
    <ligand>
        <name>ATP</name>
        <dbReference type="ChEBI" id="CHEBI:30616"/>
    </ligand>
</feature>
<evidence type="ECO:0000256" key="2">
    <source>
        <dbReference type="ARBA" id="ARBA00022679"/>
    </source>
</evidence>
<dbReference type="OrthoDB" id="9776281at2"/>
<name>E3BEN9_9VIBR</name>
<comment type="catalytic activity">
    <reaction evidence="8">
        <text>L-histidyl-[protein] + UTP = N(tele)-(5'-uridylyl)-L-histidyl-[protein] + diphosphate</text>
        <dbReference type="Rhea" id="RHEA:83891"/>
        <dbReference type="Rhea" id="RHEA-COMP:9745"/>
        <dbReference type="Rhea" id="RHEA-COMP:20239"/>
        <dbReference type="ChEBI" id="CHEBI:29979"/>
        <dbReference type="ChEBI" id="CHEBI:33019"/>
        <dbReference type="ChEBI" id="CHEBI:46398"/>
        <dbReference type="ChEBI" id="CHEBI:233474"/>
    </reaction>
</comment>
<keyword evidence="8" id="KW-0464">Manganese</keyword>
<dbReference type="InterPro" id="IPR003846">
    <property type="entry name" value="SelO"/>
</dbReference>
<dbReference type="EC" id="2.7.7.-" evidence="8"/>
<comment type="catalytic activity">
    <reaction evidence="8">
        <text>L-tyrosyl-[protein] + UTP = O-(5'-uridylyl)-L-tyrosyl-[protein] + diphosphate</text>
        <dbReference type="Rhea" id="RHEA:83887"/>
        <dbReference type="Rhea" id="RHEA-COMP:10136"/>
        <dbReference type="Rhea" id="RHEA-COMP:20238"/>
        <dbReference type="ChEBI" id="CHEBI:33019"/>
        <dbReference type="ChEBI" id="CHEBI:46398"/>
        <dbReference type="ChEBI" id="CHEBI:46858"/>
        <dbReference type="ChEBI" id="CHEBI:90602"/>
    </reaction>
</comment>
<comment type="similarity">
    <text evidence="1 8">Belongs to the SELO family.</text>
</comment>
<dbReference type="EMBL" id="AEIU01000003">
    <property type="protein sequence ID" value="EFP98406.1"/>
    <property type="molecule type" value="Genomic_DNA"/>
</dbReference>
<feature type="binding site" evidence="8">
    <location>
        <position position="333"/>
    </location>
    <ligand>
        <name>Mg(2+)</name>
        <dbReference type="ChEBI" id="CHEBI:18420"/>
    </ligand>
</feature>
<comment type="caution">
    <text evidence="9">The sequence shown here is derived from an EMBL/GenBank/DDBJ whole genome shotgun (WGS) entry which is preliminary data.</text>
</comment>
<dbReference type="AlphaFoldDB" id="E3BEN9"/>
<evidence type="ECO:0000256" key="8">
    <source>
        <dbReference type="HAMAP-Rule" id="MF_00692"/>
    </source>
</evidence>
<feature type="binding site" evidence="8">
    <location>
        <position position="170"/>
    </location>
    <ligand>
        <name>ATP</name>
        <dbReference type="ChEBI" id="CHEBI:30616"/>
    </ligand>
</feature>
<comment type="catalytic activity">
    <reaction evidence="8">
        <text>L-tyrosyl-[protein] + ATP = O-(5'-adenylyl)-L-tyrosyl-[protein] + diphosphate</text>
        <dbReference type="Rhea" id="RHEA:54288"/>
        <dbReference type="Rhea" id="RHEA-COMP:10136"/>
        <dbReference type="Rhea" id="RHEA-COMP:13846"/>
        <dbReference type="ChEBI" id="CHEBI:30616"/>
        <dbReference type="ChEBI" id="CHEBI:33019"/>
        <dbReference type="ChEBI" id="CHEBI:46858"/>
        <dbReference type="ChEBI" id="CHEBI:83624"/>
        <dbReference type="EC" id="2.7.7.108"/>
    </reaction>
</comment>
<feature type="binding site" evidence="8">
    <location>
        <position position="243"/>
    </location>
    <ligand>
        <name>ATP</name>
        <dbReference type="ChEBI" id="CHEBI:30616"/>
    </ligand>
</feature>
<feature type="binding site" evidence="8">
    <location>
        <position position="333"/>
    </location>
    <ligand>
        <name>ATP</name>
        <dbReference type="ChEBI" id="CHEBI:30616"/>
    </ligand>
</feature>
<keyword evidence="6 8" id="KW-0067">ATP-binding</keyword>
<gene>
    <name evidence="8" type="primary">ydiU</name>
    <name evidence="8" type="synonym">selO</name>
    <name evidence="9" type="ORF">VIBC2010_15874</name>
</gene>
<dbReference type="RefSeq" id="WP_009599330.1">
    <property type="nucleotide sequence ID" value="NZ_AEIU01000003.1"/>
</dbReference>
<feature type="binding site" evidence="8">
    <location>
        <position position="158"/>
    </location>
    <ligand>
        <name>ATP</name>
        <dbReference type="ChEBI" id="CHEBI:30616"/>
    </ligand>
</feature>
<keyword evidence="5 8" id="KW-0547">Nucleotide-binding</keyword>
<comment type="catalytic activity">
    <reaction evidence="8">
        <text>L-seryl-[protein] + UTP = O-(5'-uridylyl)-L-seryl-[protein] + diphosphate</text>
        <dbReference type="Rhea" id="RHEA:64604"/>
        <dbReference type="Rhea" id="RHEA-COMP:9863"/>
        <dbReference type="Rhea" id="RHEA-COMP:16635"/>
        <dbReference type="ChEBI" id="CHEBI:29999"/>
        <dbReference type="ChEBI" id="CHEBI:33019"/>
        <dbReference type="ChEBI" id="CHEBI:46398"/>
        <dbReference type="ChEBI" id="CHEBI:156051"/>
    </reaction>
</comment>
<protein>
    <recommendedName>
        <fullName evidence="8">Protein nucleotidyltransferase YdiU</fullName>
        <ecNumber evidence="8">2.7.7.-</ecNumber>
    </recommendedName>
    <alternativeName>
        <fullName evidence="8">Protein adenylyltransferase YdiU</fullName>
        <ecNumber evidence="8">2.7.7.108</ecNumber>
    </alternativeName>
    <alternativeName>
        <fullName evidence="8">Protein uridylyltransferase YdiU</fullName>
        <ecNumber evidence="8">2.7.7.-</ecNumber>
    </alternativeName>
</protein>
<feature type="binding site" evidence="8">
    <location>
        <position position="136"/>
    </location>
    <ligand>
        <name>ATP</name>
        <dbReference type="ChEBI" id="CHEBI:30616"/>
    </ligand>
</feature>
<evidence type="ECO:0000256" key="6">
    <source>
        <dbReference type="ARBA" id="ARBA00022840"/>
    </source>
</evidence>
<evidence type="ECO:0000256" key="5">
    <source>
        <dbReference type="ARBA" id="ARBA00022741"/>
    </source>
</evidence>
<evidence type="ECO:0000313" key="9">
    <source>
        <dbReference type="EMBL" id="EFP98406.1"/>
    </source>
</evidence>
<sequence length="567" mass="64763">MTNKKTSQTPATISTFDDFAKTSDYSLLDTLVPDPDSTQDGFDFRPRQVFSGHFVPVQPTAIAEPMYVTHSHTFFKELGLDNSLAYTSEFIRLFSGDVTHLPAPMRATGWATGYALSIFGTEYVQQCPFKTGNGYGDGRAISIYEGVINNQRWEMQLKGGGPTPYCRGADGRAVLRSSVREFLAQEYMHALGIPTSRSLSLFVSQSETVDRPWYREGSHSEDPDIMISNPVAITTRVASSFLRVGQIELFGRRARANEHPNAMAELEILALYIIEREYKEHIDAKLPFEEKLVRLAVEFRERLTSLITHWLRVGYCQGNFNSDNCAIGGFTLDYGPFGFCEYFEPYFQPWTGGGRHFSFFNQPFSAEKNFKSFCNALRPLLESKPSALGELDKVIEGFPAVMQEKVSTMWATKLGLKTYDNELFNSLITLMIKSHIDYTLFFRELSTIPTQISELETCFYTKLTGELELEWQAWLDQWQQSLNADLTTKQLSLQMKQVNPKYTWREWLIVPAYEQAKKGDYSLIKELQEVLAQPYQEQSMEIEQKYYKLRPLEFFNAGGVSHYSCSS</sequence>
<organism evidence="9 10">
    <name type="scientific">Vibrio caribbeanicus ATCC BAA-2122</name>
    <dbReference type="NCBI Taxonomy" id="796620"/>
    <lineage>
        <taxon>Bacteria</taxon>
        <taxon>Pseudomonadati</taxon>
        <taxon>Pseudomonadota</taxon>
        <taxon>Gammaproteobacteria</taxon>
        <taxon>Vibrionales</taxon>
        <taxon>Vibrionaceae</taxon>
        <taxon>Vibrio</taxon>
    </lineage>
</organism>
<comment type="catalytic activity">
    <reaction evidence="8">
        <text>L-seryl-[protein] + ATP = 3-O-(5'-adenylyl)-L-seryl-[protein] + diphosphate</text>
        <dbReference type="Rhea" id="RHEA:58120"/>
        <dbReference type="Rhea" id="RHEA-COMP:9863"/>
        <dbReference type="Rhea" id="RHEA-COMP:15073"/>
        <dbReference type="ChEBI" id="CHEBI:29999"/>
        <dbReference type="ChEBI" id="CHEBI:30616"/>
        <dbReference type="ChEBI" id="CHEBI:33019"/>
        <dbReference type="ChEBI" id="CHEBI:142516"/>
        <dbReference type="EC" id="2.7.7.108"/>
    </reaction>
</comment>
<evidence type="ECO:0000256" key="4">
    <source>
        <dbReference type="ARBA" id="ARBA00022723"/>
    </source>
</evidence>
<feature type="binding site" evidence="8">
    <location>
        <position position="138"/>
    </location>
    <ligand>
        <name>ATP</name>
        <dbReference type="ChEBI" id="CHEBI:30616"/>
    </ligand>
</feature>
<dbReference type="Pfam" id="PF02696">
    <property type="entry name" value="SelO"/>
    <property type="match status" value="1"/>
</dbReference>
<accession>E3BEN9</accession>
<comment type="catalytic activity">
    <reaction evidence="8">
        <text>L-threonyl-[protein] + ATP = 3-O-(5'-adenylyl)-L-threonyl-[protein] + diphosphate</text>
        <dbReference type="Rhea" id="RHEA:54292"/>
        <dbReference type="Rhea" id="RHEA-COMP:11060"/>
        <dbReference type="Rhea" id="RHEA-COMP:13847"/>
        <dbReference type="ChEBI" id="CHEBI:30013"/>
        <dbReference type="ChEBI" id="CHEBI:30616"/>
        <dbReference type="ChEBI" id="CHEBI:33019"/>
        <dbReference type="ChEBI" id="CHEBI:138113"/>
        <dbReference type="EC" id="2.7.7.108"/>
    </reaction>
</comment>
<feature type="binding site" evidence="8">
    <location>
        <position position="324"/>
    </location>
    <ligand>
        <name>Mg(2+)</name>
        <dbReference type="ChEBI" id="CHEBI:18420"/>
    </ligand>
</feature>